<feature type="region of interest" description="Disordered" evidence="1">
    <location>
        <begin position="556"/>
        <end position="583"/>
    </location>
</feature>
<feature type="compositionally biased region" description="Polar residues" evidence="1">
    <location>
        <begin position="492"/>
        <end position="518"/>
    </location>
</feature>
<keyword evidence="4" id="KW-1185">Reference proteome</keyword>
<dbReference type="Proteomes" id="UP001179181">
    <property type="component" value="Unassembled WGS sequence"/>
</dbReference>
<name>A0ABX0UNA6_9BACT</name>
<organism evidence="3 4">
    <name type="scientific">Dyadobacter arcticus</name>
    <dbReference type="NCBI Taxonomy" id="1078754"/>
    <lineage>
        <taxon>Bacteria</taxon>
        <taxon>Pseudomonadati</taxon>
        <taxon>Bacteroidota</taxon>
        <taxon>Cytophagia</taxon>
        <taxon>Cytophagales</taxon>
        <taxon>Spirosomataceae</taxon>
        <taxon>Dyadobacter</taxon>
    </lineage>
</organism>
<dbReference type="InterPro" id="IPR008258">
    <property type="entry name" value="Transglycosylase_SLT_dom_1"/>
</dbReference>
<feature type="domain" description="LysM" evidence="2">
    <location>
        <begin position="615"/>
        <end position="659"/>
    </location>
</feature>
<dbReference type="InterPro" id="IPR018392">
    <property type="entry name" value="LysM"/>
</dbReference>
<feature type="domain" description="LysM" evidence="2">
    <location>
        <begin position="772"/>
        <end position="815"/>
    </location>
</feature>
<dbReference type="InterPro" id="IPR023346">
    <property type="entry name" value="Lysozyme-like_dom_sf"/>
</dbReference>
<feature type="region of interest" description="Disordered" evidence="1">
    <location>
        <begin position="487"/>
        <end position="532"/>
    </location>
</feature>
<sequence>MARNLIDCITLIWILVFLGRNDLNAQAVPEIPASVSFGGITVKFDRTAQNLIEEDVKSLMSNKKFWEEKMDRALLHFPIVEGILMDEEVPIDFKYLAVQESSFRPDVVSTSNAVGYWQFKPETARGLNLRVDDDVDERKNISSSTHAAAWYLKKNNQQFNNWVTTLYSYYQGAGGVKKVVPASWAYAREVTLTSKTDRYMLRFFAHKIALEAGLDRYKTPTSYILMESDFGKGKSLDEIASSLGIASADLKSYNKWLNDDEIPNDREYLVTLPVPLSQVASVREKLSLPPKQAVVASVYEDSGYPVLKKSASQSKTPGAPQLYEINGLPGIEAEAGYKPKTLAKAGGLRMPKFMRYNDMLAEMPLIPGNVYYLARKNKKAATPFHTARPGDTWHSVSQQYGLKLVSLLKFNRTTSRNYPIQTGQVIFLTKKRPRKQPIEIITPPQPKSAVRDSIIAVVPEKAISTPASANNIPDKPSGRKKYTPVLVEKTDSSTPSKTPETTVSSVEPASPNVATPANNVPKATGAVTKAPVKKTESDDRVVIITQDNTDVSFKSVEEERPVNKGNTPSKVITPNDSRTTAPTTSVYARQRAAADAKATKEKELASNNITSEKAAFHTVAPGDTYFGIAEKYKMSLSELLDLNHRSSRNKLISGEKLIVSKSGKQVAEKAEEPESKPIPEKIEVTRTEAVATFKTPEEIKEDTRQTASLGNEFHVVQGGQTYYSVSKAYGLTIKELLDMNNLDESDRLKSGQRLRVRKTDTEISPGNKASGQTHTVAAGETLFRIAQTYHIDIEEIKKLNNMSGNSVMAGQKLKIPQQ</sequence>
<reference evidence="3 4" key="1">
    <citation type="submission" date="2020-03" db="EMBL/GenBank/DDBJ databases">
        <title>Genomic Encyclopedia of Type Strains, Phase IV (KMG-IV): sequencing the most valuable type-strain genomes for metagenomic binning, comparative biology and taxonomic classification.</title>
        <authorList>
            <person name="Goeker M."/>
        </authorList>
    </citation>
    <scope>NUCLEOTIDE SEQUENCE [LARGE SCALE GENOMIC DNA]</scope>
    <source>
        <strain evidence="3 4">DSM 102865</strain>
    </source>
</reference>
<dbReference type="CDD" id="cd16894">
    <property type="entry name" value="MltD-like"/>
    <property type="match status" value="1"/>
</dbReference>
<evidence type="ECO:0000259" key="2">
    <source>
        <dbReference type="PROSITE" id="PS51782"/>
    </source>
</evidence>
<proteinExistence type="predicted"/>
<feature type="domain" description="LysM" evidence="2">
    <location>
        <begin position="712"/>
        <end position="756"/>
    </location>
</feature>
<evidence type="ECO:0000313" key="4">
    <source>
        <dbReference type="Proteomes" id="UP001179181"/>
    </source>
</evidence>
<dbReference type="PANTHER" id="PTHR33734:SF22">
    <property type="entry name" value="MEMBRANE-BOUND LYTIC MUREIN TRANSGLYCOSYLASE D"/>
    <property type="match status" value="1"/>
</dbReference>
<comment type="caution">
    <text evidence="3">The sequence shown here is derived from an EMBL/GenBank/DDBJ whole genome shotgun (WGS) entry which is preliminary data.</text>
</comment>
<dbReference type="PROSITE" id="PS51782">
    <property type="entry name" value="LYSM"/>
    <property type="match status" value="4"/>
</dbReference>
<dbReference type="SMART" id="SM00257">
    <property type="entry name" value="LysM"/>
    <property type="match status" value="5"/>
</dbReference>
<dbReference type="RefSeq" id="WP_167270590.1">
    <property type="nucleotide sequence ID" value="NZ_JAASQJ010000002.1"/>
</dbReference>
<dbReference type="SUPFAM" id="SSF54106">
    <property type="entry name" value="LysM domain"/>
    <property type="match status" value="4"/>
</dbReference>
<feature type="compositionally biased region" description="Polar residues" evidence="1">
    <location>
        <begin position="564"/>
        <end position="583"/>
    </location>
</feature>
<protein>
    <submittedName>
        <fullName evidence="3">Membrane-bound lytic murein transglycosylase D</fullName>
    </submittedName>
</protein>
<evidence type="ECO:0000313" key="3">
    <source>
        <dbReference type="EMBL" id="NIJ53469.1"/>
    </source>
</evidence>
<dbReference type="Pfam" id="PF01476">
    <property type="entry name" value="LysM"/>
    <property type="match status" value="4"/>
</dbReference>
<accession>A0ABX0UNA6</accession>
<dbReference type="Gene3D" id="3.10.350.10">
    <property type="entry name" value="LysM domain"/>
    <property type="match status" value="4"/>
</dbReference>
<dbReference type="Gene3D" id="1.10.530.10">
    <property type="match status" value="1"/>
</dbReference>
<dbReference type="InterPro" id="IPR036779">
    <property type="entry name" value="LysM_dom_sf"/>
</dbReference>
<feature type="domain" description="LysM" evidence="2">
    <location>
        <begin position="383"/>
        <end position="428"/>
    </location>
</feature>
<evidence type="ECO:0000256" key="1">
    <source>
        <dbReference type="SAM" id="MobiDB-lite"/>
    </source>
</evidence>
<dbReference type="EMBL" id="JAASQJ010000002">
    <property type="protein sequence ID" value="NIJ53469.1"/>
    <property type="molecule type" value="Genomic_DNA"/>
</dbReference>
<dbReference type="CDD" id="cd00118">
    <property type="entry name" value="LysM"/>
    <property type="match status" value="4"/>
</dbReference>
<dbReference type="PANTHER" id="PTHR33734">
    <property type="entry name" value="LYSM DOMAIN-CONTAINING GPI-ANCHORED PROTEIN 2"/>
    <property type="match status" value="1"/>
</dbReference>
<dbReference type="Pfam" id="PF01464">
    <property type="entry name" value="SLT"/>
    <property type="match status" value="1"/>
</dbReference>
<dbReference type="SUPFAM" id="SSF53955">
    <property type="entry name" value="Lysozyme-like"/>
    <property type="match status" value="1"/>
</dbReference>
<gene>
    <name evidence="3" type="ORF">FHS68_002639</name>
</gene>